<name>A0A0C1LDZ9_9BACT</name>
<sequence length="585" mass="67422">MKRIPARILTVITFMITSLGLTAQEGFNSPALKSLVARMEAFDRRENESDSFPLGRYAEEDFKRRYAFSKSTLADLQNIDTAKLDFNDYISWELLRFSLEDEVKEYEMKRYLNTVLSDYGFHIGFAGFANTPINNASTAEKYLRRLEAFPVYVRQQIALLRKGLSIGLSQPDFIIRGFAASYDKHIVSDAEQSIFIHPFDQRPSSVDNVRWNAYRKRCLQLIDNNIVPQYRIIKAFFEQEYIPKTRKSIGASEYPDGRAYYQQRVNFYTTSTVSYEEVYETGLKEVDRIKAEMEKVKTATGFRGSLQEFIGFLRTDKQFYVTTPEALLKEASFIAKKIDGLLPAYFGKLPRQPYAVQPVPAHLAPNYTAGRYSGAPVNSTRSGEYWVNTVNLPSRPLYNLEALTLHEAVPGHHLQISLTQELDSIPAFRRNFYVNAFGEGWALYCEYLGREMGLYQSPYSRFGQLTYEMWRACRLVIDVGIHAKGWTRQQAVDYLSSNTALSLHECNTEIDRYISWPGQALSYKIGELTIRRLREKTEKALGNRFNIRSFHDMILSRGTVTMKLLEQMTDRYISEQLTHTASISQ</sequence>
<keyword evidence="2" id="KW-1185">Reference proteome</keyword>
<dbReference type="OrthoDB" id="9760040at2"/>
<evidence type="ECO:0000313" key="2">
    <source>
        <dbReference type="Proteomes" id="UP000031408"/>
    </source>
</evidence>
<evidence type="ECO:0000313" key="1">
    <source>
        <dbReference type="EMBL" id="KIC93678.1"/>
    </source>
</evidence>
<accession>A0A0C1LDZ9</accession>
<protein>
    <recommendedName>
        <fullName evidence="3">DUF885 domain-containing protein</fullName>
    </recommendedName>
</protein>
<dbReference type="Proteomes" id="UP000031408">
    <property type="component" value="Unassembled WGS sequence"/>
</dbReference>
<proteinExistence type="predicted"/>
<evidence type="ECO:0008006" key="3">
    <source>
        <dbReference type="Google" id="ProtNLM"/>
    </source>
</evidence>
<comment type="caution">
    <text evidence="1">The sequence shown here is derived from an EMBL/GenBank/DDBJ whole genome shotgun (WGS) entry which is preliminary data.</text>
</comment>
<reference evidence="1 2" key="1">
    <citation type="submission" date="2014-11" db="EMBL/GenBank/DDBJ databases">
        <title>Genome sequence of Flavihumibacter solisilvae 3-3.</title>
        <authorList>
            <person name="Zhou G."/>
            <person name="Li M."/>
            <person name="Wang G."/>
        </authorList>
    </citation>
    <scope>NUCLEOTIDE SEQUENCE [LARGE SCALE GENOMIC DNA]</scope>
    <source>
        <strain evidence="1 2">3-3</strain>
    </source>
</reference>
<dbReference type="Pfam" id="PF05960">
    <property type="entry name" value="DUF885"/>
    <property type="match status" value="1"/>
</dbReference>
<dbReference type="PANTHER" id="PTHR33361">
    <property type="entry name" value="GLR0591 PROTEIN"/>
    <property type="match status" value="1"/>
</dbReference>
<dbReference type="PANTHER" id="PTHR33361:SF2">
    <property type="entry name" value="DUF885 DOMAIN-CONTAINING PROTEIN"/>
    <property type="match status" value="1"/>
</dbReference>
<dbReference type="STRING" id="1349421.OI18_16095"/>
<organism evidence="1 2">
    <name type="scientific">Flavihumibacter solisilvae</name>
    <dbReference type="NCBI Taxonomy" id="1349421"/>
    <lineage>
        <taxon>Bacteria</taxon>
        <taxon>Pseudomonadati</taxon>
        <taxon>Bacteroidota</taxon>
        <taxon>Chitinophagia</taxon>
        <taxon>Chitinophagales</taxon>
        <taxon>Chitinophagaceae</taxon>
        <taxon>Flavihumibacter</taxon>
    </lineage>
</organism>
<dbReference type="EMBL" id="JSVC01000018">
    <property type="protein sequence ID" value="KIC93678.1"/>
    <property type="molecule type" value="Genomic_DNA"/>
</dbReference>
<dbReference type="InterPro" id="IPR010281">
    <property type="entry name" value="DUF885"/>
</dbReference>
<gene>
    <name evidence="1" type="ORF">OI18_16095</name>
</gene>
<dbReference type="AlphaFoldDB" id="A0A0C1LDZ9"/>
<dbReference type="RefSeq" id="WP_039141619.1">
    <property type="nucleotide sequence ID" value="NZ_JSVC01000018.1"/>
</dbReference>